<reference evidence="5 6" key="1">
    <citation type="submission" date="2017-09" db="EMBL/GenBank/DDBJ databases">
        <authorList>
            <person name="Ehlers B."/>
            <person name="Leendertz F.H."/>
        </authorList>
    </citation>
    <scope>NUCLEOTIDE SEQUENCE [LARGE SCALE GENOMIC DNA]</scope>
    <source>
        <strain evidence="5 6">DSM 46844</strain>
    </source>
</reference>
<keyword evidence="1" id="KW-0805">Transcription regulation</keyword>
<dbReference type="PANTHER" id="PTHR44688">
    <property type="entry name" value="DNA-BINDING TRANSCRIPTIONAL ACTIVATOR DEVR_DOSR"/>
    <property type="match status" value="1"/>
</dbReference>
<dbReference type="AlphaFoldDB" id="A0A285EC53"/>
<evidence type="ECO:0000313" key="5">
    <source>
        <dbReference type="EMBL" id="SNX96570.1"/>
    </source>
</evidence>
<organism evidence="5 6">
    <name type="scientific">Geodermatophilus sabuli</name>
    <dbReference type="NCBI Taxonomy" id="1564158"/>
    <lineage>
        <taxon>Bacteria</taxon>
        <taxon>Bacillati</taxon>
        <taxon>Actinomycetota</taxon>
        <taxon>Actinomycetes</taxon>
        <taxon>Geodermatophilales</taxon>
        <taxon>Geodermatophilaceae</taxon>
        <taxon>Geodermatophilus</taxon>
    </lineage>
</organism>
<dbReference type="Proteomes" id="UP000219514">
    <property type="component" value="Unassembled WGS sequence"/>
</dbReference>
<dbReference type="Pfam" id="PF00196">
    <property type="entry name" value="GerE"/>
    <property type="match status" value="1"/>
</dbReference>
<dbReference type="InterPro" id="IPR016032">
    <property type="entry name" value="Sig_transdc_resp-reg_C-effctor"/>
</dbReference>
<dbReference type="SMART" id="SM00421">
    <property type="entry name" value="HTH_LUXR"/>
    <property type="match status" value="1"/>
</dbReference>
<proteinExistence type="predicted"/>
<gene>
    <name evidence="5" type="ORF">SAMN06893097_104285</name>
</gene>
<dbReference type="Gene3D" id="1.10.10.10">
    <property type="entry name" value="Winged helix-like DNA-binding domain superfamily/Winged helix DNA-binding domain"/>
    <property type="match status" value="1"/>
</dbReference>
<keyword evidence="2" id="KW-0238">DNA-binding</keyword>
<protein>
    <submittedName>
        <fullName evidence="5">Regulatory protein, luxR family</fullName>
    </submittedName>
</protein>
<evidence type="ECO:0000313" key="6">
    <source>
        <dbReference type="Proteomes" id="UP000219514"/>
    </source>
</evidence>
<dbReference type="EMBL" id="OBDO01000004">
    <property type="protein sequence ID" value="SNX96570.1"/>
    <property type="molecule type" value="Genomic_DNA"/>
</dbReference>
<dbReference type="InterPro" id="IPR036388">
    <property type="entry name" value="WH-like_DNA-bd_sf"/>
</dbReference>
<dbReference type="PROSITE" id="PS00622">
    <property type="entry name" value="HTH_LUXR_1"/>
    <property type="match status" value="1"/>
</dbReference>
<dbReference type="PANTHER" id="PTHR44688:SF16">
    <property type="entry name" value="DNA-BINDING TRANSCRIPTIONAL ACTIVATOR DEVR_DOSR"/>
    <property type="match status" value="1"/>
</dbReference>
<accession>A0A285EC53</accession>
<dbReference type="InterPro" id="IPR000792">
    <property type="entry name" value="Tscrpt_reg_LuxR_C"/>
</dbReference>
<dbReference type="GO" id="GO:0003677">
    <property type="term" value="F:DNA binding"/>
    <property type="evidence" value="ECO:0007669"/>
    <property type="project" value="UniProtKB-KW"/>
</dbReference>
<evidence type="ECO:0000256" key="2">
    <source>
        <dbReference type="ARBA" id="ARBA00023125"/>
    </source>
</evidence>
<keyword evidence="6" id="KW-1185">Reference proteome</keyword>
<dbReference type="PROSITE" id="PS50043">
    <property type="entry name" value="HTH_LUXR_2"/>
    <property type="match status" value="1"/>
</dbReference>
<dbReference type="GO" id="GO:0006355">
    <property type="term" value="P:regulation of DNA-templated transcription"/>
    <property type="evidence" value="ECO:0007669"/>
    <property type="project" value="InterPro"/>
</dbReference>
<dbReference type="SUPFAM" id="SSF46894">
    <property type="entry name" value="C-terminal effector domain of the bipartite response regulators"/>
    <property type="match status" value="1"/>
</dbReference>
<evidence type="ECO:0000256" key="1">
    <source>
        <dbReference type="ARBA" id="ARBA00023015"/>
    </source>
</evidence>
<name>A0A285EC53_9ACTN</name>
<evidence type="ECO:0000256" key="3">
    <source>
        <dbReference type="ARBA" id="ARBA00023163"/>
    </source>
</evidence>
<feature type="domain" description="HTH luxR-type" evidence="4">
    <location>
        <begin position="256"/>
        <end position="322"/>
    </location>
</feature>
<evidence type="ECO:0000259" key="4">
    <source>
        <dbReference type="PROSITE" id="PS50043"/>
    </source>
</evidence>
<keyword evidence="3" id="KW-0804">Transcription</keyword>
<dbReference type="CDD" id="cd06170">
    <property type="entry name" value="LuxR_C_like"/>
    <property type="match status" value="1"/>
</dbReference>
<sequence>MHDARLPLALRIASAVIESTSPRSAATALLEQICDHTPVLAASVMSFNPITGQHTVLSSTGYRLEVLDFLRSPAFLQDDVGYQQLVRRPDGGALGWRDVPGDYGQSPSAVRVFRPAGYSGGATARLLTTDGRYTGDLHLSCDDPDRPTLDVLQALRSVVSVMAVTTDATRRLSDVLSYVDAEVSAAVVTAWAGIVPIPGRAVPALLHDRSDVVLCVMAWRTRGQPTSRALFYMPRGTAGLQIELIAVPGGSLVIEHPAPPSYGLTAREVEILTFVSDGMLNVSIARRLEISERTVAHHVEHLLGKLGVRSRTAAARIAIEYGLRLLPGCPGPT</sequence>
<dbReference type="PRINTS" id="PR00038">
    <property type="entry name" value="HTHLUXR"/>
</dbReference>